<evidence type="ECO:0000256" key="1">
    <source>
        <dbReference type="SAM" id="MobiDB-lite"/>
    </source>
</evidence>
<sequence>MDPQQNPPQNSAPPTRPATPALDGPQKPLGSREIVEETVAVTNNAIEKVEGAFQELARDPKGKLKSRQSLPNFEEARKSLPPQNRPLGPSVSEARVVPRAAVRFASATAPLETQSEKKMKPEAEKKPKTAAQMWANVKPEVPPRIVVRKTKPESSQEENSSSSSARAPNRQTSQIGDSYRPDASSMSEGRRHKSRGSKSSKKKRRKSKSIERRSVESGAGVAKESPAKSRLIPASELSKRSSGFGTPSPQKGLVAERRKSFLAAAAVSNSATQPERKYFGSKVEVLSEQEKSPGIQGSTAQEPSVRSSGYTTAKEPSFASPVAERRPSFVPGGVMAVKRQQPSDPSRTDSERSQRQHQQSQRAAGPQASKTPGWVDRLAQSKGPKAPPPTSKSASQNNLPKRQVSQTGVTKTAAPLLKRRSGRSGLEIGNPPRNLGTDNVKSMTLVVGPKQVNSVSLIPDETPSEKSRRQARSTSKREMEPVSQREMPKPEAKTTSQREVSKRQEPKRIGSCPTSPMVTARSASSVSVLTARSLSPLSPPPSQRSSGFPTVLEPSQVSSGHPTALLPSEASAASARGRCPSLSPLPRKTQNSEAGVKTSGMFEARLLPRRSTSAKSLSAVGNRSKPPPVKSARGISPIPTTDNAALVKDTPNAEKDSDEIIIICNTGNGCQKVRMRLKIDCLVDVNGDSFKGKPKICEVAMNNATLFKK</sequence>
<feature type="compositionally biased region" description="Basic and acidic residues" evidence="1">
    <location>
        <begin position="114"/>
        <end position="127"/>
    </location>
</feature>
<proteinExistence type="predicted"/>
<feature type="compositionally biased region" description="Polar residues" evidence="1">
    <location>
        <begin position="240"/>
        <end position="249"/>
    </location>
</feature>
<keyword evidence="3" id="KW-1185">Reference proteome</keyword>
<dbReference type="AlphaFoldDB" id="A0A4U5PFW9"/>
<protein>
    <submittedName>
        <fullName evidence="2">Uncharacterized protein</fullName>
    </submittedName>
</protein>
<feature type="region of interest" description="Disordered" evidence="1">
    <location>
        <begin position="1"/>
        <end position="32"/>
    </location>
</feature>
<feature type="compositionally biased region" description="Low complexity" evidence="1">
    <location>
        <begin position="90"/>
        <end position="107"/>
    </location>
</feature>
<dbReference type="EMBL" id="AZBU02000002">
    <property type="protein sequence ID" value="TKR95467.1"/>
    <property type="molecule type" value="Genomic_DNA"/>
</dbReference>
<feature type="region of interest" description="Disordered" evidence="1">
    <location>
        <begin position="265"/>
        <end position="644"/>
    </location>
</feature>
<feature type="region of interest" description="Disordered" evidence="1">
    <location>
        <begin position="57"/>
        <end position="252"/>
    </location>
</feature>
<dbReference type="Proteomes" id="UP000298663">
    <property type="component" value="Unassembled WGS sequence"/>
</dbReference>
<feature type="compositionally biased region" description="Polar residues" evidence="1">
    <location>
        <begin position="610"/>
        <end position="621"/>
    </location>
</feature>
<comment type="caution">
    <text evidence="2">The sequence shown here is derived from an EMBL/GenBank/DDBJ whole genome shotgun (WGS) entry which is preliminary data.</text>
</comment>
<gene>
    <name evidence="2" type="ORF">L596_009633</name>
</gene>
<feature type="compositionally biased region" description="Polar residues" evidence="1">
    <location>
        <begin position="512"/>
        <end position="530"/>
    </location>
</feature>
<reference evidence="2 3" key="2">
    <citation type="journal article" date="2019" name="G3 (Bethesda)">
        <title>Hybrid Assembly of the Genome of the Entomopathogenic Nematode Steinernema carpocapsae Identifies the X-Chromosome.</title>
        <authorList>
            <person name="Serra L."/>
            <person name="Macchietto M."/>
            <person name="Macias-Munoz A."/>
            <person name="McGill C.J."/>
            <person name="Rodriguez I.M."/>
            <person name="Rodriguez B."/>
            <person name="Murad R."/>
            <person name="Mortazavi A."/>
        </authorList>
    </citation>
    <scope>NUCLEOTIDE SEQUENCE [LARGE SCALE GENOMIC DNA]</scope>
    <source>
        <strain evidence="2 3">ALL</strain>
    </source>
</reference>
<feature type="compositionally biased region" description="Polar residues" evidence="1">
    <location>
        <begin position="295"/>
        <end position="311"/>
    </location>
</feature>
<dbReference type="OrthoDB" id="10680202at2759"/>
<feature type="compositionally biased region" description="Basic residues" evidence="1">
    <location>
        <begin position="190"/>
        <end position="207"/>
    </location>
</feature>
<feature type="compositionally biased region" description="Low complexity" evidence="1">
    <location>
        <begin position="157"/>
        <end position="171"/>
    </location>
</feature>
<organism evidence="2 3">
    <name type="scientific">Steinernema carpocapsae</name>
    <name type="common">Entomopathogenic nematode</name>
    <dbReference type="NCBI Taxonomy" id="34508"/>
    <lineage>
        <taxon>Eukaryota</taxon>
        <taxon>Metazoa</taxon>
        <taxon>Ecdysozoa</taxon>
        <taxon>Nematoda</taxon>
        <taxon>Chromadorea</taxon>
        <taxon>Rhabditida</taxon>
        <taxon>Tylenchina</taxon>
        <taxon>Panagrolaimomorpha</taxon>
        <taxon>Strongyloidoidea</taxon>
        <taxon>Steinernematidae</taxon>
        <taxon>Steinernema</taxon>
    </lineage>
</organism>
<evidence type="ECO:0000313" key="3">
    <source>
        <dbReference type="Proteomes" id="UP000298663"/>
    </source>
</evidence>
<name>A0A4U5PFW9_STECR</name>
<feature type="compositionally biased region" description="Basic and acidic residues" evidence="1">
    <location>
        <begin position="499"/>
        <end position="508"/>
    </location>
</feature>
<reference evidence="2 3" key="1">
    <citation type="journal article" date="2015" name="Genome Biol.">
        <title>Comparative genomics of Steinernema reveals deeply conserved gene regulatory networks.</title>
        <authorList>
            <person name="Dillman A.R."/>
            <person name="Macchietto M."/>
            <person name="Porter C.F."/>
            <person name="Rogers A."/>
            <person name="Williams B."/>
            <person name="Antoshechkin I."/>
            <person name="Lee M.M."/>
            <person name="Goodwin Z."/>
            <person name="Lu X."/>
            <person name="Lewis E.E."/>
            <person name="Goodrich-Blair H."/>
            <person name="Stock S.P."/>
            <person name="Adams B.J."/>
            <person name="Sternberg P.W."/>
            <person name="Mortazavi A."/>
        </authorList>
    </citation>
    <scope>NUCLEOTIDE SEQUENCE [LARGE SCALE GENOMIC DNA]</scope>
    <source>
        <strain evidence="2 3">ALL</strain>
    </source>
</reference>
<accession>A0A4U5PFW9</accession>
<feature type="compositionally biased region" description="Polar residues" evidence="1">
    <location>
        <begin position="396"/>
        <end position="410"/>
    </location>
</feature>
<evidence type="ECO:0000313" key="2">
    <source>
        <dbReference type="EMBL" id="TKR95467.1"/>
    </source>
</evidence>